<evidence type="ECO:0000256" key="8">
    <source>
        <dbReference type="ARBA" id="ARBA00022695"/>
    </source>
</evidence>
<evidence type="ECO:0000256" key="3">
    <source>
        <dbReference type="ARBA" id="ARBA00012393"/>
    </source>
</evidence>
<keyword evidence="7" id="KW-0808">Transferase</keyword>
<dbReference type="Pfam" id="PF24102">
    <property type="entry name" value="FLAD1_M"/>
    <property type="match status" value="1"/>
</dbReference>
<comment type="caution">
    <text evidence="19">The sequence shown here is derived from an EMBL/GenBank/DDBJ whole genome shotgun (WGS) entry which is preliminary data.</text>
</comment>
<evidence type="ECO:0000259" key="17">
    <source>
        <dbReference type="Pfam" id="PF01507"/>
    </source>
</evidence>
<dbReference type="Proteomes" id="UP001369086">
    <property type="component" value="Unassembled WGS sequence"/>
</dbReference>
<feature type="region of interest" description="Disordered" evidence="15">
    <location>
        <begin position="1"/>
        <end position="81"/>
    </location>
</feature>
<organism evidence="19 20">
    <name type="scientific">Huso huso</name>
    <name type="common">Beluga</name>
    <name type="synonym">Acipenser huso</name>
    <dbReference type="NCBI Taxonomy" id="61971"/>
    <lineage>
        <taxon>Eukaryota</taxon>
        <taxon>Metazoa</taxon>
        <taxon>Chordata</taxon>
        <taxon>Craniata</taxon>
        <taxon>Vertebrata</taxon>
        <taxon>Euteleostomi</taxon>
        <taxon>Actinopterygii</taxon>
        <taxon>Chondrostei</taxon>
        <taxon>Acipenseriformes</taxon>
        <taxon>Acipenseridae</taxon>
        <taxon>Huso</taxon>
    </lineage>
</organism>
<dbReference type="Pfam" id="PF01507">
    <property type="entry name" value="PAPS_reduct"/>
    <property type="match status" value="2"/>
</dbReference>
<reference evidence="19 20" key="1">
    <citation type="submission" date="2021-05" db="EMBL/GenBank/DDBJ databases">
        <authorList>
            <person name="Zahm M."/>
            <person name="Klopp C."/>
            <person name="Cabau C."/>
            <person name="Kuhl H."/>
            <person name="Suciu R."/>
            <person name="Ciorpac M."/>
            <person name="Holostenco D."/>
            <person name="Gessner J."/>
            <person name="Wuertz S."/>
            <person name="Hohne C."/>
            <person name="Stock M."/>
            <person name="Gislard M."/>
            <person name="Lluch J."/>
            <person name="Milhes M."/>
            <person name="Lampietro C."/>
            <person name="Lopez Roques C."/>
            <person name="Donnadieu C."/>
            <person name="Du K."/>
            <person name="Schartl M."/>
            <person name="Guiguen Y."/>
        </authorList>
    </citation>
    <scope>NUCLEOTIDE SEQUENCE [LARGE SCALE GENOMIC DNA]</scope>
    <source>
        <strain evidence="19">Hh-F2</strain>
        <tissue evidence="19">Blood</tissue>
    </source>
</reference>
<dbReference type="SUPFAM" id="SSF53218">
    <property type="entry name" value="Molybdenum cofactor biosynthesis proteins"/>
    <property type="match status" value="1"/>
</dbReference>
<keyword evidence="6" id="KW-0288">FMN</keyword>
<evidence type="ECO:0000313" key="19">
    <source>
        <dbReference type="EMBL" id="KAK6467040.1"/>
    </source>
</evidence>
<dbReference type="InterPro" id="IPR002500">
    <property type="entry name" value="PAPS_reduct_dom"/>
</dbReference>
<keyword evidence="20" id="KW-1185">Reference proteome</keyword>
<dbReference type="InterPro" id="IPR001453">
    <property type="entry name" value="MoaB/Mog_dom"/>
</dbReference>
<dbReference type="InterPro" id="IPR014729">
    <property type="entry name" value="Rossmann-like_a/b/a_fold"/>
</dbReference>
<evidence type="ECO:0000313" key="20">
    <source>
        <dbReference type="Proteomes" id="UP001369086"/>
    </source>
</evidence>
<evidence type="ECO:0000256" key="5">
    <source>
        <dbReference type="ARBA" id="ARBA00022630"/>
    </source>
</evidence>
<evidence type="ECO:0000256" key="1">
    <source>
        <dbReference type="ARBA" id="ARBA00004726"/>
    </source>
</evidence>
<dbReference type="PANTHER" id="PTHR23293:SF9">
    <property type="entry name" value="FAD SYNTHASE"/>
    <property type="match status" value="1"/>
</dbReference>
<feature type="domain" description="Phosphoadenosine phosphosulphate reductase" evidence="17">
    <location>
        <begin position="337"/>
        <end position="403"/>
    </location>
</feature>
<keyword evidence="8" id="KW-0548">Nucleotidyltransferase</keyword>
<dbReference type="Gene3D" id="3.40.50.620">
    <property type="entry name" value="HUPs"/>
    <property type="match status" value="1"/>
</dbReference>
<dbReference type="PANTHER" id="PTHR23293">
    <property type="entry name" value="FAD SYNTHETASE-RELATED FMN ADENYLYLTRANSFERASE"/>
    <property type="match status" value="1"/>
</dbReference>
<evidence type="ECO:0000256" key="7">
    <source>
        <dbReference type="ARBA" id="ARBA00022679"/>
    </source>
</evidence>
<comment type="pathway">
    <text evidence="1">Cofactor biosynthesis; FAD biosynthesis; FAD from FMN: step 1/1.</text>
</comment>
<dbReference type="InterPro" id="IPR036425">
    <property type="entry name" value="MoaB/Mog-like_dom_sf"/>
</dbReference>
<evidence type="ECO:0000256" key="12">
    <source>
        <dbReference type="ARBA" id="ARBA00031145"/>
    </source>
</evidence>
<evidence type="ECO:0000256" key="2">
    <source>
        <dbReference type="ARBA" id="ARBA00007589"/>
    </source>
</evidence>
<dbReference type="Pfam" id="PF00994">
    <property type="entry name" value="MoCF_biosynth"/>
    <property type="match status" value="1"/>
</dbReference>
<evidence type="ECO:0000256" key="9">
    <source>
        <dbReference type="ARBA" id="ARBA00022741"/>
    </source>
</evidence>
<evidence type="ECO:0000256" key="4">
    <source>
        <dbReference type="ARBA" id="ARBA00015431"/>
    </source>
</evidence>
<dbReference type="Gene3D" id="3.40.980.10">
    <property type="entry name" value="MoaB/Mog-like domain"/>
    <property type="match status" value="1"/>
</dbReference>
<proteinExistence type="inferred from homology"/>
<evidence type="ECO:0000259" key="18">
    <source>
        <dbReference type="Pfam" id="PF24102"/>
    </source>
</evidence>
<name>A0ABR0Y301_HUSHU</name>
<keyword evidence="11" id="KW-0067">ATP-binding</keyword>
<accession>A0ABR0Y301</accession>
<feature type="compositionally biased region" description="Basic residues" evidence="15">
    <location>
        <begin position="35"/>
        <end position="62"/>
    </location>
</feature>
<evidence type="ECO:0000259" key="16">
    <source>
        <dbReference type="Pfam" id="PF00994"/>
    </source>
</evidence>
<dbReference type="InterPro" id="IPR056596">
    <property type="entry name" value="FLAD1_M"/>
</dbReference>
<feature type="domain" description="FAD synthase middle" evidence="18">
    <location>
        <begin position="217"/>
        <end position="291"/>
    </location>
</feature>
<keyword evidence="10" id="KW-0274">FAD</keyword>
<evidence type="ECO:0000256" key="15">
    <source>
        <dbReference type="SAM" id="MobiDB-lite"/>
    </source>
</evidence>
<keyword evidence="9" id="KW-0547">Nucleotide-binding</keyword>
<keyword evidence="5" id="KW-0285">Flavoprotein</keyword>
<evidence type="ECO:0000256" key="13">
    <source>
        <dbReference type="ARBA" id="ARBA00031871"/>
    </source>
</evidence>
<comment type="similarity">
    <text evidence="2">In the N-terminal section; belongs to the MoaB/Mog family.</text>
</comment>
<sequence length="525" mass="59332">MTYTTSPASPRIDAPKRHARLQESLPTAEPPCPSHQRHGRIQHRHRGATWGRCHRRHHHHRRRDPEGSHPGHQLPVPDRSLGGIVPDEARLIAEEIASLAPRYTYLLTAGGIGPTHDDVTFEGAALAFREQLRPNPELARLVEAHFGTSDPARPEMKLALVPESSVLNYGTDRRSGEPLRYPLVSVRNVYLFPGIPSLLESALDGLQHLFADPRTSFHTRAVFVDADEFSIAPALSRADALFRRCVSLGSYPDWLSNYHHVKLTLDSDSLPRLEEALHYLIENLPPGSVVPLVQDPVARAAEEVYRLAHAGSPLGLKVASALRTIEEALNQFSLSEICVGFNGGKDCTALLHLYHAVCFRRAPDCKEKLQALYIRTVSPFPEMERFIQDTIKRYDLQIYTVQGSIREALGDLQSQHPQLQAVLMGTRNTDPYSRSLTPLCPTDPGWPKYMRVNPLLDWSYHDIWEFLRTLYIPYCILYDKGYTSLGSTDNTSKNPALRFVDERGVVKYRPAYKLEKEEDERNSRK</sequence>
<dbReference type="EMBL" id="JAHFZB010000051">
    <property type="protein sequence ID" value="KAK6467040.1"/>
    <property type="molecule type" value="Genomic_DNA"/>
</dbReference>
<evidence type="ECO:0000256" key="14">
    <source>
        <dbReference type="ARBA" id="ARBA00049494"/>
    </source>
</evidence>
<comment type="catalytic activity">
    <reaction evidence="14">
        <text>FMN + ATP + H(+) = FAD + diphosphate</text>
        <dbReference type="Rhea" id="RHEA:17237"/>
        <dbReference type="ChEBI" id="CHEBI:15378"/>
        <dbReference type="ChEBI" id="CHEBI:30616"/>
        <dbReference type="ChEBI" id="CHEBI:33019"/>
        <dbReference type="ChEBI" id="CHEBI:57692"/>
        <dbReference type="ChEBI" id="CHEBI:58210"/>
        <dbReference type="EC" id="2.7.7.2"/>
    </reaction>
</comment>
<evidence type="ECO:0000256" key="11">
    <source>
        <dbReference type="ARBA" id="ARBA00022840"/>
    </source>
</evidence>
<gene>
    <name evidence="19" type="ORF">HHUSO_G35402</name>
</gene>
<dbReference type="SUPFAM" id="SSF52402">
    <property type="entry name" value="Adenine nucleotide alpha hydrolases-like"/>
    <property type="match status" value="1"/>
</dbReference>
<dbReference type="CDD" id="cd23948">
    <property type="entry name" value="FAD_synthase"/>
    <property type="match status" value="1"/>
</dbReference>
<protein>
    <recommendedName>
        <fullName evidence="4">FAD synthase</fullName>
        <ecNumber evidence="3">2.7.7.2</ecNumber>
    </recommendedName>
    <alternativeName>
        <fullName evidence="12">FAD pyrophosphorylase</fullName>
    </alternativeName>
    <alternativeName>
        <fullName evidence="13">FMN adenylyltransferase</fullName>
    </alternativeName>
</protein>
<dbReference type="EC" id="2.7.7.2" evidence="3"/>
<evidence type="ECO:0000256" key="10">
    <source>
        <dbReference type="ARBA" id="ARBA00022827"/>
    </source>
</evidence>
<feature type="domain" description="Phosphoadenosine phosphosulphate reductase" evidence="17">
    <location>
        <begin position="418"/>
        <end position="492"/>
    </location>
</feature>
<evidence type="ECO:0000256" key="6">
    <source>
        <dbReference type="ARBA" id="ARBA00022643"/>
    </source>
</evidence>
<feature type="domain" description="MoaB/Mog" evidence="16">
    <location>
        <begin position="83"/>
        <end position="204"/>
    </location>
</feature>